<dbReference type="PROSITE" id="PS50893">
    <property type="entry name" value="ABC_TRANSPORTER_2"/>
    <property type="match status" value="2"/>
</dbReference>
<keyword evidence="2" id="KW-0067">ATP-binding</keyword>
<evidence type="ECO:0000256" key="3">
    <source>
        <dbReference type="SAM" id="MobiDB-lite"/>
    </source>
</evidence>
<dbReference type="InterPro" id="IPR017871">
    <property type="entry name" value="ABC_transporter-like_CS"/>
</dbReference>
<dbReference type="GO" id="GO:0016887">
    <property type="term" value="F:ATP hydrolysis activity"/>
    <property type="evidence" value="ECO:0007669"/>
    <property type="project" value="InterPro"/>
</dbReference>
<dbReference type="PANTHER" id="PTHR42855:SF2">
    <property type="entry name" value="DRUG RESISTANCE ABC TRANSPORTER,ATP-BINDING PROTEIN"/>
    <property type="match status" value="1"/>
</dbReference>
<dbReference type="SUPFAM" id="SSF52540">
    <property type="entry name" value="P-loop containing nucleoside triphosphate hydrolases"/>
    <property type="match status" value="2"/>
</dbReference>
<dbReference type="Gene3D" id="3.40.50.300">
    <property type="entry name" value="P-loop containing nucleotide triphosphate hydrolases"/>
    <property type="match status" value="2"/>
</dbReference>
<dbReference type="InterPro" id="IPR032781">
    <property type="entry name" value="ABC_tran_Xtn"/>
</dbReference>
<dbReference type="PROSITE" id="PS00211">
    <property type="entry name" value="ABC_TRANSPORTER_1"/>
    <property type="match status" value="1"/>
</dbReference>
<protein>
    <submittedName>
        <fullName evidence="5">ATPase components of ABC transporters with duplicated ATPase domains</fullName>
    </submittedName>
</protein>
<proteinExistence type="predicted"/>
<dbReference type="RefSeq" id="WP_090921611.1">
    <property type="nucleotide sequence ID" value="NZ_FMVM01000010.1"/>
</dbReference>
<dbReference type="NCBIfam" id="NF000355">
    <property type="entry name" value="ribo_prot_ABC_F"/>
    <property type="match status" value="1"/>
</dbReference>
<feature type="domain" description="ABC transporter" evidence="4">
    <location>
        <begin position="4"/>
        <end position="263"/>
    </location>
</feature>
<dbReference type="Proteomes" id="UP000198538">
    <property type="component" value="Unassembled WGS sequence"/>
</dbReference>
<dbReference type="InterPro" id="IPR003593">
    <property type="entry name" value="AAA+_ATPase"/>
</dbReference>
<dbReference type="AlphaFoldDB" id="A0A1G5JA95"/>
<dbReference type="FunFam" id="3.40.50.300:FF:000011">
    <property type="entry name" value="Putative ABC transporter ATP-binding component"/>
    <property type="match status" value="1"/>
</dbReference>
<feature type="region of interest" description="Disordered" evidence="3">
    <location>
        <begin position="552"/>
        <end position="603"/>
    </location>
</feature>
<dbReference type="SMART" id="SM00382">
    <property type="entry name" value="AAA"/>
    <property type="match status" value="2"/>
</dbReference>
<evidence type="ECO:0000256" key="2">
    <source>
        <dbReference type="ARBA" id="ARBA00022840"/>
    </source>
</evidence>
<evidence type="ECO:0000256" key="1">
    <source>
        <dbReference type="ARBA" id="ARBA00022741"/>
    </source>
</evidence>
<evidence type="ECO:0000259" key="4">
    <source>
        <dbReference type="PROSITE" id="PS50893"/>
    </source>
</evidence>
<evidence type="ECO:0000313" key="6">
    <source>
        <dbReference type="Proteomes" id="UP000198538"/>
    </source>
</evidence>
<reference evidence="6" key="1">
    <citation type="submission" date="2016-10" db="EMBL/GenBank/DDBJ databases">
        <authorList>
            <person name="Varghese N."/>
            <person name="Submissions S."/>
        </authorList>
    </citation>
    <scope>NUCLEOTIDE SEQUENCE [LARGE SCALE GENOMIC DNA]</scope>
    <source>
        <strain evidence="6">BL9</strain>
    </source>
</reference>
<dbReference type="CDD" id="cd03221">
    <property type="entry name" value="ABCF_EF-3"/>
    <property type="match status" value="2"/>
</dbReference>
<gene>
    <name evidence="5" type="ORF">SAMN05720606_110157</name>
</gene>
<accession>A0A1G5JA95</accession>
<dbReference type="Pfam" id="PF00005">
    <property type="entry name" value="ABC_tran"/>
    <property type="match status" value="2"/>
</dbReference>
<feature type="compositionally biased region" description="Low complexity" evidence="3">
    <location>
        <begin position="630"/>
        <end position="662"/>
    </location>
</feature>
<feature type="domain" description="ABC transporter" evidence="4">
    <location>
        <begin position="337"/>
        <end position="549"/>
    </location>
</feature>
<dbReference type="PANTHER" id="PTHR42855">
    <property type="entry name" value="ABC TRANSPORTER ATP-BINDING SUBUNIT"/>
    <property type="match status" value="1"/>
</dbReference>
<dbReference type="EMBL" id="FMVM01000010">
    <property type="protein sequence ID" value="SCY84841.1"/>
    <property type="molecule type" value="Genomic_DNA"/>
</dbReference>
<dbReference type="InterPro" id="IPR003439">
    <property type="entry name" value="ABC_transporter-like_ATP-bd"/>
</dbReference>
<sequence>MIIISAQQLKQYHGAHLVLDGITFEIMEGDKVALIGRNGSGKTTLMRLMARISQPDEGQLMLKKDTRVGYVAQVPEGMDDHTVLDVLGLGFRELIACRTQMTELEQQMSDPACAADPEQLERLLKRYAALQERFEREGGYEMDARIDQVADGLDIAKAHYGWRFGSLSGGEQIRVVLASQLIVSPDLLLLDEPTNHLDLERVEWLEGFLRDYSGTVILISHDRYFLDRVVTRTLELEDGEAEIATGGYTEYMKVKEQRLLKQFEEFKEQQKVMKKMKETIRQLEEWGRVGGNEKFFRRAASMRKALERMEQIKRPVLERRHADFDVRPTDRTGKRVAVLEDVEKRYGDRDILQGVSALLEYGDKTALIGRNGSGKTTLFKLLLGEEQPDAGKLEWGARVDVGYLAQQEEPEDPKLSVLEHFRLEAGVEEGEARGILARYLFYGADVFRSVGQLSGGEWTRLRLALLVHRKPNVLLLDEPTNHLDIASREALEDSLADFEGTVLAISHDRYFVNRLASRVWELESGQLTTYLGDYEAYREKKLDLQARAAKEVSQDLGAGSAGNGSKTGRRATEKGTGTGLNGKSAETGESKGARLKAGGAGHDAASASGEILLEQAHTELDAGRVDKNVGSVNGDRSSSQSRSRSDSSNGNSDHSNNQSRSGGNRGSHRSAQQLEQAMALIETQIRELDQQLESLANDPIALEQTWNEREQLSAAYDELLAQWAEM</sequence>
<name>A0A1G5JA95_9BACL</name>
<dbReference type="InterPro" id="IPR027417">
    <property type="entry name" value="P-loop_NTPase"/>
</dbReference>
<organism evidence="5 6">
    <name type="scientific">Paenibacillus polysaccharolyticus</name>
    <dbReference type="NCBI Taxonomy" id="582692"/>
    <lineage>
        <taxon>Bacteria</taxon>
        <taxon>Bacillati</taxon>
        <taxon>Bacillota</taxon>
        <taxon>Bacilli</taxon>
        <taxon>Bacillales</taxon>
        <taxon>Paenibacillaceae</taxon>
        <taxon>Paenibacillus</taxon>
    </lineage>
</organism>
<dbReference type="GO" id="GO:0005524">
    <property type="term" value="F:ATP binding"/>
    <property type="evidence" value="ECO:0007669"/>
    <property type="project" value="UniProtKB-KW"/>
</dbReference>
<dbReference type="InterPro" id="IPR051309">
    <property type="entry name" value="ABCF_ATPase"/>
</dbReference>
<feature type="region of interest" description="Disordered" evidence="3">
    <location>
        <begin position="619"/>
        <end position="672"/>
    </location>
</feature>
<keyword evidence="1" id="KW-0547">Nucleotide-binding</keyword>
<keyword evidence="6" id="KW-1185">Reference proteome</keyword>
<dbReference type="Pfam" id="PF12848">
    <property type="entry name" value="ABC_tran_Xtn"/>
    <property type="match status" value="1"/>
</dbReference>
<evidence type="ECO:0000313" key="5">
    <source>
        <dbReference type="EMBL" id="SCY84841.1"/>
    </source>
</evidence>
<dbReference type="STRING" id="582692.SAMN05720606_110157"/>